<accession>A0A0S4J5Z8</accession>
<feature type="non-terminal residue" evidence="2">
    <location>
        <position position="1"/>
    </location>
</feature>
<sequence length="268" mass="29500">DVLIVVASSGVKRWSTIDFPTFPSRKKGAVNNASNSRLDTFPTRYLRQTQPVLCLLVVDCDELVLGVVEDDEPLDVLTLHDVVGVEYHLHAAREDDGQRDALDLHVVGCDELVLGVVVNDELLDALTLHDVGIDDVRGDGLNLHGVGVDDLVHDRDDPVDSACDSVFVDDEEPVDERHLRDAVDGLTHHSADLSDAWPRDKYGSYGSVEEGSSNPLPRLGCFVHFQGPWYWFPVCVPLCLSRVHSVLAGLFVRVACVIVSVLLVLFLF</sequence>
<reference evidence="3" key="1">
    <citation type="submission" date="2015-09" db="EMBL/GenBank/DDBJ databases">
        <authorList>
            <consortium name="Pathogen Informatics"/>
        </authorList>
    </citation>
    <scope>NUCLEOTIDE SEQUENCE [LARGE SCALE GENOMIC DNA]</scope>
    <source>
        <strain evidence="3">Lake Konstanz</strain>
    </source>
</reference>
<evidence type="ECO:0000313" key="3">
    <source>
        <dbReference type="Proteomes" id="UP000051952"/>
    </source>
</evidence>
<organism evidence="2 3">
    <name type="scientific">Bodo saltans</name>
    <name type="common">Flagellated protozoan</name>
    <dbReference type="NCBI Taxonomy" id="75058"/>
    <lineage>
        <taxon>Eukaryota</taxon>
        <taxon>Discoba</taxon>
        <taxon>Euglenozoa</taxon>
        <taxon>Kinetoplastea</taxon>
        <taxon>Metakinetoplastina</taxon>
        <taxon>Eubodonida</taxon>
        <taxon>Bodonidae</taxon>
        <taxon>Bodo</taxon>
    </lineage>
</organism>
<dbReference type="AlphaFoldDB" id="A0A0S4J5Z8"/>
<gene>
    <name evidence="2" type="ORF">BSAL_90605</name>
</gene>
<dbReference type="EMBL" id="CYKH01001193">
    <property type="protein sequence ID" value="CUG85746.1"/>
    <property type="molecule type" value="Genomic_DNA"/>
</dbReference>
<keyword evidence="1" id="KW-1133">Transmembrane helix</keyword>
<evidence type="ECO:0008006" key="4">
    <source>
        <dbReference type="Google" id="ProtNLM"/>
    </source>
</evidence>
<keyword evidence="3" id="KW-1185">Reference proteome</keyword>
<keyword evidence="1" id="KW-0812">Transmembrane</keyword>
<name>A0A0S4J5Z8_BODSA</name>
<feature type="transmembrane region" description="Helical" evidence="1">
    <location>
        <begin position="246"/>
        <end position="267"/>
    </location>
</feature>
<protein>
    <recommendedName>
        <fullName evidence="4">Transmembrane protein</fullName>
    </recommendedName>
</protein>
<dbReference type="Proteomes" id="UP000051952">
    <property type="component" value="Unassembled WGS sequence"/>
</dbReference>
<evidence type="ECO:0000256" key="1">
    <source>
        <dbReference type="SAM" id="Phobius"/>
    </source>
</evidence>
<dbReference type="VEuPathDB" id="TriTrypDB:BSAL_90605"/>
<evidence type="ECO:0000313" key="2">
    <source>
        <dbReference type="EMBL" id="CUG85746.1"/>
    </source>
</evidence>
<keyword evidence="1" id="KW-0472">Membrane</keyword>
<proteinExistence type="predicted"/>